<comment type="caution">
    <text evidence="2">The sequence shown here is derived from an EMBL/GenBank/DDBJ whole genome shotgun (WGS) entry which is preliminary data.</text>
</comment>
<evidence type="ECO:0000313" key="3">
    <source>
        <dbReference type="Proteomes" id="UP001163046"/>
    </source>
</evidence>
<gene>
    <name evidence="2" type="ORF">OS493_030142</name>
</gene>
<evidence type="ECO:0000313" key="2">
    <source>
        <dbReference type="EMBL" id="KAJ7370723.1"/>
    </source>
</evidence>
<dbReference type="OrthoDB" id="5957037at2759"/>
<proteinExistence type="predicted"/>
<name>A0A9X0CQP4_9CNID</name>
<evidence type="ECO:0000256" key="1">
    <source>
        <dbReference type="SAM" id="Phobius"/>
    </source>
</evidence>
<dbReference type="AlphaFoldDB" id="A0A9X0CQP4"/>
<accession>A0A9X0CQP4</accession>
<keyword evidence="1" id="KW-0812">Transmembrane</keyword>
<sequence>MNQAPSSVMFKIFAGGVIYFFLALMIERCCGLQMVGSCTFQVYINKARQCTTAFITDLQTDQSVDCKIIYSRMVECTKDYVRECVKDHVAPNDIEVEFVDAKFCLKEAVTQNCQFDADAAEILQSAFDEYNPFCNVGEEGEKDQPAKKGYYILDTQSNEEELAIGQCSIIAQLNRTRQCITLL</sequence>
<reference evidence="2" key="1">
    <citation type="submission" date="2023-01" db="EMBL/GenBank/DDBJ databases">
        <title>Genome assembly of the deep-sea coral Lophelia pertusa.</title>
        <authorList>
            <person name="Herrera S."/>
            <person name="Cordes E."/>
        </authorList>
    </citation>
    <scope>NUCLEOTIDE SEQUENCE</scope>
    <source>
        <strain evidence="2">USNM1676648</strain>
        <tissue evidence="2">Polyp</tissue>
    </source>
</reference>
<organism evidence="2 3">
    <name type="scientific">Desmophyllum pertusum</name>
    <dbReference type="NCBI Taxonomy" id="174260"/>
    <lineage>
        <taxon>Eukaryota</taxon>
        <taxon>Metazoa</taxon>
        <taxon>Cnidaria</taxon>
        <taxon>Anthozoa</taxon>
        <taxon>Hexacorallia</taxon>
        <taxon>Scleractinia</taxon>
        <taxon>Caryophylliina</taxon>
        <taxon>Caryophylliidae</taxon>
        <taxon>Desmophyllum</taxon>
    </lineage>
</organism>
<dbReference type="EMBL" id="MU826857">
    <property type="protein sequence ID" value="KAJ7370723.1"/>
    <property type="molecule type" value="Genomic_DNA"/>
</dbReference>
<protein>
    <submittedName>
        <fullName evidence="2">Uncharacterized protein</fullName>
    </submittedName>
</protein>
<feature type="transmembrane region" description="Helical" evidence="1">
    <location>
        <begin position="6"/>
        <end position="26"/>
    </location>
</feature>
<keyword evidence="3" id="KW-1185">Reference proteome</keyword>
<dbReference type="Proteomes" id="UP001163046">
    <property type="component" value="Unassembled WGS sequence"/>
</dbReference>
<keyword evidence="1" id="KW-1133">Transmembrane helix</keyword>
<keyword evidence="1" id="KW-0472">Membrane</keyword>